<comment type="subunit">
    <text evidence="4">Homodimer.</text>
</comment>
<dbReference type="FunFam" id="3.30.43.10:FF:000001">
    <property type="entry name" value="Xanthine dehydrogenase/oxidase"/>
    <property type="match status" value="1"/>
</dbReference>
<dbReference type="PROSITE" id="PS00197">
    <property type="entry name" value="2FE2S_FER_1"/>
    <property type="match status" value="1"/>
</dbReference>
<dbReference type="SMART" id="SM01008">
    <property type="entry name" value="Ald_Xan_dh_C"/>
    <property type="match status" value="1"/>
</dbReference>
<feature type="binding site" evidence="21">
    <location>
        <position position="113"/>
    </location>
    <ligand>
        <name>[2Fe-2S] cluster</name>
        <dbReference type="ChEBI" id="CHEBI:190135"/>
        <label>2</label>
    </ligand>
</feature>
<evidence type="ECO:0000256" key="15">
    <source>
        <dbReference type="ARBA" id="ARBA00023140"/>
    </source>
</evidence>
<dbReference type="Gene3D" id="3.30.465.10">
    <property type="match status" value="1"/>
</dbReference>
<dbReference type="GO" id="GO:0043546">
    <property type="term" value="F:molybdopterin cofactor binding"/>
    <property type="evidence" value="ECO:0007669"/>
    <property type="project" value="InterPro"/>
</dbReference>
<comment type="subcellular location">
    <subcellularLocation>
        <location evidence="2">Peroxisome</location>
    </subcellularLocation>
</comment>
<dbReference type="InterPro" id="IPR005107">
    <property type="entry name" value="CO_DH_flav_C"/>
</dbReference>
<dbReference type="Proteomes" id="UP001374579">
    <property type="component" value="Unassembled WGS sequence"/>
</dbReference>
<dbReference type="InterPro" id="IPR036856">
    <property type="entry name" value="Ald_Oxase/Xan_DH_a/b_sf"/>
</dbReference>
<feature type="binding site" evidence="21">
    <location>
        <position position="48"/>
    </location>
    <ligand>
        <name>[2Fe-2S] cluster</name>
        <dbReference type="ChEBI" id="CHEBI:190135"/>
        <label>1</label>
    </ligand>
</feature>
<dbReference type="InterPro" id="IPR037165">
    <property type="entry name" value="AldOxase/xan_DH_Mopterin-bd_sf"/>
</dbReference>
<dbReference type="GO" id="GO:0004854">
    <property type="term" value="F:xanthine dehydrogenase activity"/>
    <property type="evidence" value="ECO:0007669"/>
    <property type="project" value="UniProtKB-EC"/>
</dbReference>
<evidence type="ECO:0000256" key="7">
    <source>
        <dbReference type="ARBA" id="ARBA00022630"/>
    </source>
</evidence>
<dbReference type="InterPro" id="IPR002888">
    <property type="entry name" value="2Fe-2S-bd"/>
</dbReference>
<dbReference type="PROSITE" id="PS00559">
    <property type="entry name" value="MOLYBDOPTERIN_EUK"/>
    <property type="match status" value="1"/>
</dbReference>
<dbReference type="InterPro" id="IPR008274">
    <property type="entry name" value="AldOxase/xan_DH_MoCoBD1"/>
</dbReference>
<keyword evidence="14" id="KW-0520">NAD</keyword>
<evidence type="ECO:0000256" key="20">
    <source>
        <dbReference type="PIRSR" id="PIRSR000127-2"/>
    </source>
</evidence>
<dbReference type="Gene3D" id="3.30.390.50">
    <property type="entry name" value="CO dehydrogenase flavoprotein, C-terminal domain"/>
    <property type="match status" value="1"/>
</dbReference>
<feature type="binding site" evidence="20">
    <location>
        <position position="428"/>
    </location>
    <ligand>
        <name>FAD</name>
        <dbReference type="ChEBI" id="CHEBI:57692"/>
    </ligand>
</feature>
<evidence type="ECO:0000259" key="22">
    <source>
        <dbReference type="PROSITE" id="PS51085"/>
    </source>
</evidence>
<dbReference type="SMART" id="SM01092">
    <property type="entry name" value="CO_deh_flav_C"/>
    <property type="match status" value="1"/>
</dbReference>
<feature type="binding site" evidence="21">
    <location>
        <position position="1081"/>
    </location>
    <ligand>
        <name>Mo-molybdopterin</name>
        <dbReference type="ChEBI" id="CHEBI:71302"/>
    </ligand>
    <ligandPart>
        <name>Mo</name>
        <dbReference type="ChEBI" id="CHEBI:28685"/>
    </ligandPart>
</feature>
<dbReference type="EC" id="1.17.1.4" evidence="5"/>
<evidence type="ECO:0000256" key="17">
    <source>
        <dbReference type="ARBA" id="ARBA00049017"/>
    </source>
</evidence>
<comment type="cofactor">
    <cofactor evidence="21">
        <name>[2Fe-2S] cluster</name>
        <dbReference type="ChEBI" id="CHEBI:190135"/>
    </cofactor>
    <text evidence="21">Binds 2 [2Fe-2S] clusters.</text>
</comment>
<feature type="binding site" evidence="21">
    <location>
        <position position="116"/>
    </location>
    <ligand>
        <name>[2Fe-2S] cluster</name>
        <dbReference type="ChEBI" id="CHEBI:190135"/>
        <label>2</label>
    </ligand>
</feature>
<evidence type="ECO:0000313" key="25">
    <source>
        <dbReference type="Proteomes" id="UP001374579"/>
    </source>
</evidence>
<gene>
    <name evidence="24" type="ORF">V1264_018948</name>
</gene>
<dbReference type="Pfam" id="PF03450">
    <property type="entry name" value="CO_deh_flav_C"/>
    <property type="match status" value="1"/>
</dbReference>
<evidence type="ECO:0000256" key="4">
    <source>
        <dbReference type="ARBA" id="ARBA00011738"/>
    </source>
</evidence>
<dbReference type="InterPro" id="IPR046867">
    <property type="entry name" value="AldOxase/xan_DH_MoCoBD2"/>
</dbReference>
<name>A0AAN9BFG2_9CAEN</name>
<dbReference type="Gene3D" id="3.30.365.10">
    <property type="entry name" value="Aldehyde oxidase/xanthine dehydrogenase, molybdopterin binding domain"/>
    <property type="match status" value="4"/>
</dbReference>
<dbReference type="FunFam" id="3.30.390.50:FF:000001">
    <property type="entry name" value="Xanthine dehydrogenase oxidase"/>
    <property type="match status" value="1"/>
</dbReference>
<dbReference type="GO" id="GO:0051537">
    <property type="term" value="F:2 iron, 2 sulfur cluster binding"/>
    <property type="evidence" value="ECO:0007669"/>
    <property type="project" value="UniProtKB-KW"/>
</dbReference>
<dbReference type="PANTHER" id="PTHR45444:SF3">
    <property type="entry name" value="XANTHINE DEHYDROGENASE"/>
    <property type="match status" value="1"/>
</dbReference>
<dbReference type="FunFam" id="3.10.20.30:FF:000015">
    <property type="entry name" value="Aldehyde oxidase 1"/>
    <property type="match status" value="1"/>
</dbReference>
<dbReference type="Pfam" id="PF00111">
    <property type="entry name" value="Fer2"/>
    <property type="match status" value="1"/>
</dbReference>
<dbReference type="InterPro" id="IPR016167">
    <property type="entry name" value="FAD-bd_PCMH_sub1"/>
</dbReference>
<feature type="binding site" evidence="20">
    <location>
        <position position="882"/>
    </location>
    <ligand>
        <name>substrate</name>
    </ligand>
</feature>
<dbReference type="InterPro" id="IPR001041">
    <property type="entry name" value="2Fe-2S_ferredoxin-type"/>
</dbReference>
<evidence type="ECO:0000256" key="14">
    <source>
        <dbReference type="ARBA" id="ARBA00023027"/>
    </source>
</evidence>
<accession>A0AAN9BFG2</accession>
<comment type="cofactor">
    <cofactor evidence="1 20">
        <name>FAD</name>
        <dbReference type="ChEBI" id="CHEBI:57692"/>
    </cofactor>
</comment>
<dbReference type="Pfam" id="PF20256">
    <property type="entry name" value="MoCoBD_2"/>
    <property type="match status" value="1"/>
</dbReference>
<evidence type="ECO:0000256" key="6">
    <source>
        <dbReference type="ARBA" id="ARBA00022505"/>
    </source>
</evidence>
<dbReference type="InterPro" id="IPR016208">
    <property type="entry name" value="Ald_Oxase/xanthine_DH-like"/>
</dbReference>
<evidence type="ECO:0000256" key="9">
    <source>
        <dbReference type="ARBA" id="ARBA00022723"/>
    </source>
</evidence>
<dbReference type="GO" id="GO:0005506">
    <property type="term" value="F:iron ion binding"/>
    <property type="evidence" value="ECO:0007669"/>
    <property type="project" value="InterPro"/>
</dbReference>
<feature type="domain" description="2Fe-2S ferredoxin-type" evidence="22">
    <location>
        <begin position="4"/>
        <end position="91"/>
    </location>
</feature>
<keyword evidence="6 21" id="KW-0500">Molybdenum</keyword>
<dbReference type="FunFam" id="3.30.365.10:FF:000003">
    <property type="entry name" value="Aldehyde oxidase 1"/>
    <property type="match status" value="1"/>
</dbReference>
<dbReference type="InterPro" id="IPR036683">
    <property type="entry name" value="CO_DH_flav_C_dom_sf"/>
</dbReference>
<evidence type="ECO:0000256" key="21">
    <source>
        <dbReference type="PIRSR" id="PIRSR000127-3"/>
    </source>
</evidence>
<dbReference type="InterPro" id="IPR036318">
    <property type="entry name" value="FAD-bd_PCMH-like_sf"/>
</dbReference>
<dbReference type="PROSITE" id="PS51085">
    <property type="entry name" value="2FE2S_FER_2"/>
    <property type="match status" value="1"/>
</dbReference>
<protein>
    <recommendedName>
        <fullName evidence="5">xanthine dehydrogenase</fullName>
        <ecNumber evidence="5">1.17.1.4</ecNumber>
    </recommendedName>
</protein>
<feature type="binding site" evidence="21">
    <location>
        <position position="800"/>
    </location>
    <ligand>
        <name>Mo-molybdopterin</name>
        <dbReference type="ChEBI" id="CHEBI:71302"/>
    </ligand>
    <ligandPart>
        <name>Mo</name>
        <dbReference type="ChEBI" id="CHEBI:28685"/>
    </ligandPart>
</feature>
<reference evidence="24 25" key="1">
    <citation type="submission" date="2024-02" db="EMBL/GenBank/DDBJ databases">
        <title>Chromosome-scale genome assembly of the rough periwinkle Littorina saxatilis.</title>
        <authorList>
            <person name="De Jode A."/>
            <person name="Faria R."/>
            <person name="Formenti G."/>
            <person name="Sims Y."/>
            <person name="Smith T.P."/>
            <person name="Tracey A."/>
            <person name="Wood J.M.D."/>
            <person name="Zagrodzka Z.B."/>
            <person name="Johannesson K."/>
            <person name="Butlin R.K."/>
            <person name="Leder E.H."/>
        </authorList>
    </citation>
    <scope>NUCLEOTIDE SEQUENCE [LARGE SCALE GENOMIC DNA]</scope>
    <source>
        <strain evidence="24">Snail1</strain>
        <tissue evidence="24">Muscle</tissue>
    </source>
</reference>
<evidence type="ECO:0000256" key="8">
    <source>
        <dbReference type="ARBA" id="ARBA00022714"/>
    </source>
</evidence>
<evidence type="ECO:0000256" key="19">
    <source>
        <dbReference type="PIRSR" id="PIRSR000127-1"/>
    </source>
</evidence>
<dbReference type="FunFam" id="3.30.365.10:FF:000001">
    <property type="entry name" value="Xanthine dehydrogenase oxidase"/>
    <property type="match status" value="1"/>
</dbReference>
<dbReference type="Gene3D" id="3.10.20.30">
    <property type="match status" value="1"/>
</dbReference>
<dbReference type="SUPFAM" id="SSF54292">
    <property type="entry name" value="2Fe-2S ferredoxin-like"/>
    <property type="match status" value="1"/>
</dbReference>
<evidence type="ECO:0000256" key="1">
    <source>
        <dbReference type="ARBA" id="ARBA00001974"/>
    </source>
</evidence>
<keyword evidence="15" id="KW-0576">Peroxisome</keyword>
<evidence type="ECO:0000256" key="16">
    <source>
        <dbReference type="ARBA" id="ARBA00034078"/>
    </source>
</evidence>
<proteinExistence type="inferred from homology"/>
<dbReference type="SUPFAM" id="SSF47741">
    <property type="entry name" value="CO dehydrogenase ISP C-domain like"/>
    <property type="match status" value="1"/>
</dbReference>
<evidence type="ECO:0000256" key="12">
    <source>
        <dbReference type="ARBA" id="ARBA00023004"/>
    </source>
</evidence>
<dbReference type="InterPro" id="IPR022407">
    <property type="entry name" value="OxRdtase_Mopterin_BS"/>
</dbReference>
<feature type="binding site" evidence="21">
    <location>
        <position position="914"/>
    </location>
    <ligand>
        <name>Mo-molybdopterin</name>
        <dbReference type="ChEBI" id="CHEBI:71302"/>
    </ligand>
    <ligandPart>
        <name>Mo</name>
        <dbReference type="ChEBI" id="CHEBI:28685"/>
    </ligandPart>
</feature>
<keyword evidence="8 21" id="KW-0001">2Fe-2S</keyword>
<evidence type="ECO:0000259" key="23">
    <source>
        <dbReference type="PROSITE" id="PS51387"/>
    </source>
</evidence>
<dbReference type="EMBL" id="JBAMIC010000008">
    <property type="protein sequence ID" value="KAK7104189.1"/>
    <property type="molecule type" value="Genomic_DNA"/>
</dbReference>
<dbReference type="InterPro" id="IPR016169">
    <property type="entry name" value="FAD-bd_PCMH_sub2"/>
</dbReference>
<feature type="binding site" evidence="21">
    <location>
        <position position="769"/>
    </location>
    <ligand>
        <name>Mo-molybdopterin</name>
        <dbReference type="ChEBI" id="CHEBI:71302"/>
    </ligand>
    <ligandPart>
        <name>Mo</name>
        <dbReference type="ChEBI" id="CHEBI:28685"/>
    </ligandPart>
</feature>
<dbReference type="SUPFAM" id="SSF54665">
    <property type="entry name" value="CO dehydrogenase molybdoprotein N-domain-like"/>
    <property type="match status" value="1"/>
</dbReference>
<comment type="cofactor">
    <cofactor evidence="16">
        <name>[2Fe-2S] cluster</name>
        <dbReference type="ChEBI" id="CHEBI:190135"/>
    </cofactor>
</comment>
<keyword evidence="9 21" id="KW-0479">Metal-binding</keyword>
<feature type="binding site" evidence="21">
    <location>
        <position position="150"/>
    </location>
    <ligand>
        <name>[2Fe-2S] cluster</name>
        <dbReference type="ChEBI" id="CHEBI:190135"/>
        <label>2</label>
    </ligand>
</feature>
<dbReference type="FunFam" id="3.30.365.10:FF:000004">
    <property type="entry name" value="Xanthine dehydrogenase oxidase"/>
    <property type="match status" value="1"/>
</dbReference>
<feature type="binding site" evidence="20">
    <location>
        <position position="804"/>
    </location>
    <ligand>
        <name>substrate</name>
    </ligand>
</feature>
<comment type="catalytic activity">
    <reaction evidence="18">
        <text>hypoxanthine + NAD(+) + H2O = xanthine + NADH + H(+)</text>
        <dbReference type="Rhea" id="RHEA:24670"/>
        <dbReference type="ChEBI" id="CHEBI:15377"/>
        <dbReference type="ChEBI" id="CHEBI:15378"/>
        <dbReference type="ChEBI" id="CHEBI:17368"/>
        <dbReference type="ChEBI" id="CHEBI:17712"/>
        <dbReference type="ChEBI" id="CHEBI:57540"/>
        <dbReference type="ChEBI" id="CHEBI:57945"/>
        <dbReference type="EC" id="1.17.1.4"/>
    </reaction>
</comment>
<dbReference type="Gene3D" id="1.10.150.120">
    <property type="entry name" value="[2Fe-2S]-binding domain"/>
    <property type="match status" value="1"/>
</dbReference>
<keyword evidence="13 21" id="KW-0411">Iron-sulfur</keyword>
<sequence>MAATKLVFFVNGRKSEVPCPDPEMTLLQYIRRNLKLTGTKLGCAEGGCGACTVMLSRYDPSEDRIHHYSVNACLAPLCSMHGLAVTTVEGIGSLSTRLHPVQEKLASAHGSQCGFCTPGFVMSMYTLLRNHPEPTLQHLETAFDGNLCRCTGYRAIIDGYRPFTKGCCSKGENCCMNGAANRNENLSDGLRRNAEQNCVDMPDGKAVYDPTQEPIFPPYLKTEGKQLHYQSLQFRTDRVTWYRPTSLTELLDIKKRHPACKFVIGNTEIGIEIKFKGQLYPALVAATHVPELLTVEHTDSGIRFGSSVTLATLETVLKKAVDDLPEFKTRVFSAVVEMLQWFAGYQIRNVAALGGNIMTASPISDLNPLLLACGATVQVISTDGTVRELIMDSSFFTGYRKTAVKPHEILLSVFIPFTRPNEYFYGFKQANRKEDDISIVNAGIRVVMGNYVTVQDIALAFGGMAPMTVMATQTRNALVGQKWNEELLSKACETLAKDLPLSEEAPGGMIQYRRSLTVSFFFKAYLDILRRLHAQNLAPDIPLQSSYLSATQPMERDLPRGTQVYESVTPDQPAEDALHRPLVHQSAYKQTSGEAVYVDDMPLVEGEVYMGCVLSIKAHARLVRVDPSQALAMEGVLDYISHLDVPGSNIWGSGEEVFASKEVTYQGQPIGVVLAESQALARRAAAAVVVEYEPLDTIISIKEAINKDSYFAPLHAIARGDITSGFAASDHVVEGEIHIEAQEHFYMETNATICRPGEDGEMEIFASTQNPTQAQVTVAKALDVPQHKILVRVKRLGGGFGGKETRSAALIIPSAVAARKTKRAVRCMLDRDEDMIISGTRHPFLGRYRVGFTSEGKILALELDLYANVGSSLDLSIGVMDRALFHADNCYNIPNVTTKGWLCKTNIPPTTAFRGFGGPQSMIVAEAWIAHVASCLNMAPEKLREINFYKEGDLTHFNQKLEQVTLQRCWQECTEMSNFDLRRQKVDQFNSENRWRKRGLAILPTKFGLSFTKLDMNQGGALVHIYTDGSVLVSHGGVEMGQGLHTKMIQIASRVLAVAPSRVLISENSTNTVPNTTPTAASMSSDIYGQAVKEACETLRERLDKHQKACGDVVASWEELVKSAYLARVNLSASGFFIVPDLGYDFATNSGNPFAYFTYGVACSEVEVDCLTGDHRVMQTDIVMDVGKSLNPTIDVGQIEGGFVQGYGMMMLEQYKVRPDGTLLTRGPGTYKIPSLGNVPAVFNVSLLRHSNNPKAVYSSKGIGEPPLFLAASVLHAVQDAVTSARNDAGLQTYVTLDTPATPDRIRLACADDFTKQFDPPTKNKPVKPWYVDL</sequence>
<dbReference type="Pfam" id="PF01799">
    <property type="entry name" value="Fer2_2"/>
    <property type="match status" value="1"/>
</dbReference>
<evidence type="ECO:0000256" key="3">
    <source>
        <dbReference type="ARBA" id="ARBA00006849"/>
    </source>
</evidence>
<feature type="binding site" evidence="20">
    <location>
        <position position="365"/>
    </location>
    <ligand>
        <name>FAD</name>
        <dbReference type="ChEBI" id="CHEBI:57692"/>
    </ligand>
</feature>
<dbReference type="InterPro" id="IPR016166">
    <property type="entry name" value="FAD-bd_PCMH"/>
</dbReference>
<dbReference type="InterPro" id="IPR002346">
    <property type="entry name" value="Mopterin_DH_FAD-bd"/>
</dbReference>
<dbReference type="InterPro" id="IPR036010">
    <property type="entry name" value="2Fe-2S_ferredoxin-like_sf"/>
</dbReference>
<dbReference type="CDD" id="cd00207">
    <property type="entry name" value="fer2"/>
    <property type="match status" value="1"/>
</dbReference>
<feature type="domain" description="FAD-binding PCMH-type" evidence="23">
    <location>
        <begin position="234"/>
        <end position="420"/>
    </location>
</feature>
<dbReference type="PROSITE" id="PS51387">
    <property type="entry name" value="FAD_PCMH"/>
    <property type="match status" value="1"/>
</dbReference>
<evidence type="ECO:0000256" key="2">
    <source>
        <dbReference type="ARBA" id="ARBA00004275"/>
    </source>
</evidence>
<feature type="active site" description="Proton acceptor" evidence="19">
    <location>
        <position position="1265"/>
    </location>
</feature>
<comment type="similarity">
    <text evidence="3">Belongs to the xanthine dehydrogenase family.</text>
</comment>
<evidence type="ECO:0000313" key="24">
    <source>
        <dbReference type="EMBL" id="KAK7104189.1"/>
    </source>
</evidence>
<keyword evidence="10 20" id="KW-0274">FAD</keyword>
<feature type="binding site" evidence="21">
    <location>
        <position position="73"/>
    </location>
    <ligand>
        <name>[2Fe-2S] cluster</name>
        <dbReference type="ChEBI" id="CHEBI:190135"/>
        <label>1</label>
    </ligand>
</feature>
<dbReference type="InterPro" id="IPR000674">
    <property type="entry name" value="Ald_Oxase/Xan_DH_a/b"/>
</dbReference>
<dbReference type="Gene3D" id="3.90.1170.50">
    <property type="entry name" value="Aldehyde oxidase/xanthine dehydrogenase, a/b hammerhead"/>
    <property type="match status" value="1"/>
</dbReference>
<dbReference type="Pfam" id="PF01315">
    <property type="entry name" value="Ald_Xan_dh_C"/>
    <property type="match status" value="1"/>
</dbReference>
<dbReference type="SUPFAM" id="SSF56176">
    <property type="entry name" value="FAD-binding/transporter-associated domain-like"/>
    <property type="match status" value="1"/>
</dbReference>
<evidence type="ECO:0000256" key="5">
    <source>
        <dbReference type="ARBA" id="ARBA00013123"/>
    </source>
</evidence>
<dbReference type="NCBIfam" id="TIGR02963">
    <property type="entry name" value="xanthine_xdhA"/>
    <property type="match status" value="1"/>
</dbReference>
<dbReference type="InterPro" id="IPR036884">
    <property type="entry name" value="2Fe-2S-bd_dom_sf"/>
</dbReference>
<comment type="caution">
    <text evidence="24">The sequence shown here is derived from an EMBL/GenBank/DDBJ whole genome shotgun (WGS) entry which is preliminary data.</text>
</comment>
<evidence type="ECO:0000256" key="11">
    <source>
        <dbReference type="ARBA" id="ARBA00023002"/>
    </source>
</evidence>
<feature type="binding site" evidence="20">
    <location>
        <position position="410"/>
    </location>
    <ligand>
        <name>FAD</name>
        <dbReference type="ChEBI" id="CHEBI:57692"/>
    </ligand>
</feature>
<keyword evidence="25" id="KW-1185">Reference proteome</keyword>
<organism evidence="24 25">
    <name type="scientific">Littorina saxatilis</name>
    <dbReference type="NCBI Taxonomy" id="31220"/>
    <lineage>
        <taxon>Eukaryota</taxon>
        <taxon>Metazoa</taxon>
        <taxon>Spiralia</taxon>
        <taxon>Lophotrochozoa</taxon>
        <taxon>Mollusca</taxon>
        <taxon>Gastropoda</taxon>
        <taxon>Caenogastropoda</taxon>
        <taxon>Littorinimorpha</taxon>
        <taxon>Littorinoidea</taxon>
        <taxon>Littorinidae</taxon>
        <taxon>Littorina</taxon>
    </lineage>
</organism>
<dbReference type="Pfam" id="PF00941">
    <property type="entry name" value="FAD_binding_5"/>
    <property type="match status" value="1"/>
</dbReference>
<dbReference type="SUPFAM" id="SSF55447">
    <property type="entry name" value="CO dehydrogenase flavoprotein C-terminal domain-like"/>
    <property type="match status" value="1"/>
</dbReference>
<dbReference type="PIRSF" id="PIRSF000127">
    <property type="entry name" value="Xanthine_DH"/>
    <property type="match status" value="1"/>
</dbReference>
<dbReference type="FunFam" id="3.90.1170.50:FF:000001">
    <property type="entry name" value="Aldehyde oxidase 1"/>
    <property type="match status" value="1"/>
</dbReference>
<dbReference type="InterPro" id="IPR012675">
    <property type="entry name" value="Beta-grasp_dom_sf"/>
</dbReference>
<evidence type="ECO:0000256" key="10">
    <source>
        <dbReference type="ARBA" id="ARBA00022827"/>
    </source>
</evidence>
<feature type="binding site" evidence="21">
    <location>
        <position position="43"/>
    </location>
    <ligand>
        <name>[2Fe-2S] cluster</name>
        <dbReference type="ChEBI" id="CHEBI:190135"/>
        <label>1</label>
    </ligand>
</feature>
<feature type="binding site" evidence="21">
    <location>
        <position position="148"/>
    </location>
    <ligand>
        <name>[2Fe-2S] cluster</name>
        <dbReference type="ChEBI" id="CHEBI:190135"/>
        <label>2</label>
    </ligand>
</feature>
<evidence type="ECO:0000256" key="13">
    <source>
        <dbReference type="ARBA" id="ARBA00023014"/>
    </source>
</evidence>
<dbReference type="PANTHER" id="PTHR45444">
    <property type="entry name" value="XANTHINE DEHYDROGENASE"/>
    <property type="match status" value="1"/>
</dbReference>
<dbReference type="SUPFAM" id="SSF56003">
    <property type="entry name" value="Molybdenum cofactor-binding domain"/>
    <property type="match status" value="1"/>
</dbReference>
<evidence type="ECO:0000256" key="18">
    <source>
        <dbReference type="ARBA" id="ARBA00049517"/>
    </source>
</evidence>
<dbReference type="InterPro" id="IPR006058">
    <property type="entry name" value="2Fe2S_fd_BS"/>
</dbReference>
<dbReference type="GO" id="GO:0071949">
    <property type="term" value="F:FAD binding"/>
    <property type="evidence" value="ECO:0007669"/>
    <property type="project" value="InterPro"/>
</dbReference>
<keyword evidence="11" id="KW-0560">Oxidoreductase</keyword>
<keyword evidence="7" id="KW-0285">Flavoprotein</keyword>
<feature type="binding site" evidence="20">
    <location>
        <position position="1012"/>
    </location>
    <ligand>
        <name>substrate</name>
    </ligand>
</feature>
<dbReference type="Gene3D" id="3.30.43.10">
    <property type="entry name" value="Uridine Diphospho-n-acetylenolpyruvylglucosamine Reductase, domain 2"/>
    <property type="match status" value="1"/>
</dbReference>
<feature type="binding site" evidence="21">
    <location>
        <position position="51"/>
    </location>
    <ligand>
        <name>[2Fe-2S] cluster</name>
        <dbReference type="ChEBI" id="CHEBI:190135"/>
        <label>1</label>
    </ligand>
</feature>
<feature type="binding site" evidence="20">
    <location>
        <position position="916"/>
    </location>
    <ligand>
        <name>substrate</name>
    </ligand>
</feature>
<comment type="cofactor">
    <cofactor evidence="21">
        <name>Mo-molybdopterin</name>
        <dbReference type="ChEBI" id="CHEBI:71302"/>
    </cofactor>
    <text evidence="21">Binds 1 Mo-molybdopterin (Mo-MPT) cofactor per subunit.</text>
</comment>
<dbReference type="InterPro" id="IPR014307">
    <property type="entry name" value="Xanthine_DH_ssu"/>
</dbReference>
<feature type="binding site" evidence="20">
    <location>
        <position position="342"/>
    </location>
    <ligand>
        <name>FAD</name>
        <dbReference type="ChEBI" id="CHEBI:57692"/>
    </ligand>
</feature>
<dbReference type="FunFam" id="3.30.465.10:FF:000004">
    <property type="entry name" value="Xanthine dehydrogenase/oxidase"/>
    <property type="match status" value="1"/>
</dbReference>
<dbReference type="GO" id="GO:0005777">
    <property type="term" value="C:peroxisome"/>
    <property type="evidence" value="ECO:0007669"/>
    <property type="project" value="UniProtKB-SubCell"/>
</dbReference>
<comment type="catalytic activity">
    <reaction evidence="17">
        <text>xanthine + NAD(+) + H2O = urate + NADH + H(+)</text>
        <dbReference type="Rhea" id="RHEA:16669"/>
        <dbReference type="ChEBI" id="CHEBI:15377"/>
        <dbReference type="ChEBI" id="CHEBI:15378"/>
        <dbReference type="ChEBI" id="CHEBI:17712"/>
        <dbReference type="ChEBI" id="CHEBI:17775"/>
        <dbReference type="ChEBI" id="CHEBI:57540"/>
        <dbReference type="ChEBI" id="CHEBI:57945"/>
        <dbReference type="EC" id="1.17.1.4"/>
    </reaction>
</comment>
<dbReference type="Pfam" id="PF02738">
    <property type="entry name" value="MoCoBD_1"/>
    <property type="match status" value="1"/>
</dbReference>
<keyword evidence="12 21" id="KW-0408">Iron</keyword>